<dbReference type="EMBL" id="CM037628">
    <property type="protein sequence ID" value="KAH7996649.1"/>
    <property type="molecule type" value="Genomic_DNA"/>
</dbReference>
<name>A0ACB8EW83_9SAUR</name>
<protein>
    <submittedName>
        <fullName evidence="1">Uncharacterized protein</fullName>
    </submittedName>
</protein>
<organism evidence="1 2">
    <name type="scientific">Sphaerodactylus townsendi</name>
    <dbReference type="NCBI Taxonomy" id="933632"/>
    <lineage>
        <taxon>Eukaryota</taxon>
        <taxon>Metazoa</taxon>
        <taxon>Chordata</taxon>
        <taxon>Craniata</taxon>
        <taxon>Vertebrata</taxon>
        <taxon>Euteleostomi</taxon>
        <taxon>Lepidosauria</taxon>
        <taxon>Squamata</taxon>
        <taxon>Bifurcata</taxon>
        <taxon>Gekkota</taxon>
        <taxon>Sphaerodactylidae</taxon>
        <taxon>Sphaerodactylus</taxon>
    </lineage>
</organism>
<accession>A0ACB8EW83</accession>
<evidence type="ECO:0000313" key="2">
    <source>
        <dbReference type="Proteomes" id="UP000827872"/>
    </source>
</evidence>
<reference evidence="1" key="1">
    <citation type="submission" date="2021-08" db="EMBL/GenBank/DDBJ databases">
        <title>The first chromosome-level gecko genome reveals the dynamic sex chromosomes of Neotropical dwarf geckos (Sphaerodactylidae: Sphaerodactylus).</title>
        <authorList>
            <person name="Pinto B.J."/>
            <person name="Keating S.E."/>
            <person name="Gamble T."/>
        </authorList>
    </citation>
    <scope>NUCLEOTIDE SEQUENCE</scope>
    <source>
        <strain evidence="1">TG3544</strain>
    </source>
</reference>
<proteinExistence type="predicted"/>
<keyword evidence="2" id="KW-1185">Reference proteome</keyword>
<gene>
    <name evidence="1" type="ORF">K3G42_009046</name>
</gene>
<comment type="caution">
    <text evidence="1">The sequence shown here is derived from an EMBL/GenBank/DDBJ whole genome shotgun (WGS) entry which is preliminary data.</text>
</comment>
<dbReference type="Proteomes" id="UP000827872">
    <property type="component" value="Linkage Group LG15"/>
</dbReference>
<sequence>MQGVLPGGVLELSKLAVSRSRFVDSSLAKTDQIALLIDLEMAEAQELAKAAELWLEDVRLTGVEAKSTETKWWQFWRSKGALSPVPAALVSNLERKMEEPNIPHSEPGQGLVTGAGKSPRAIQAGTIGEFLRSRRRCEAGPRTALSRRVLQQMSGRGTATKKSDSKTMETRARWVPSF</sequence>
<evidence type="ECO:0000313" key="1">
    <source>
        <dbReference type="EMBL" id="KAH7996649.1"/>
    </source>
</evidence>